<keyword evidence="4 6" id="KW-0472">Membrane</keyword>
<evidence type="ECO:0000313" key="8">
    <source>
        <dbReference type="EMBL" id="RSZ64228.1"/>
    </source>
</evidence>
<feature type="transmembrane region" description="Helical" evidence="6">
    <location>
        <begin position="168"/>
        <end position="188"/>
    </location>
</feature>
<dbReference type="PANTHER" id="PTHR43229:SF2">
    <property type="entry name" value="NODULATION PROTEIN J"/>
    <property type="match status" value="1"/>
</dbReference>
<feature type="domain" description="ABC transmembrane type-2" evidence="7">
    <location>
        <begin position="23"/>
        <end position="258"/>
    </location>
</feature>
<keyword evidence="6" id="KW-0813">Transport</keyword>
<evidence type="ECO:0000256" key="2">
    <source>
        <dbReference type="ARBA" id="ARBA00022692"/>
    </source>
</evidence>
<keyword evidence="6" id="KW-1003">Cell membrane</keyword>
<reference evidence="8 9" key="1">
    <citation type="submission" date="2018-12" db="EMBL/GenBank/DDBJ databases">
        <title>YIM 101343 draft genome.</title>
        <authorList>
            <person name="Chen X."/>
        </authorList>
    </citation>
    <scope>NUCLEOTIDE SEQUENCE [LARGE SCALE GENOMIC DNA]</scope>
    <source>
        <strain evidence="8 9">YIM 101343</strain>
    </source>
</reference>
<feature type="transmembrane region" description="Helical" evidence="6">
    <location>
        <begin position="137"/>
        <end position="161"/>
    </location>
</feature>
<dbReference type="Proteomes" id="UP000274907">
    <property type="component" value="Unassembled WGS sequence"/>
</dbReference>
<feature type="transmembrane region" description="Helical" evidence="6">
    <location>
        <begin position="237"/>
        <end position="255"/>
    </location>
</feature>
<dbReference type="InterPro" id="IPR013525">
    <property type="entry name" value="ABC2_TM"/>
</dbReference>
<evidence type="ECO:0000259" key="7">
    <source>
        <dbReference type="PROSITE" id="PS51012"/>
    </source>
</evidence>
<dbReference type="PIRSF" id="PIRSF006648">
    <property type="entry name" value="DrrB"/>
    <property type="match status" value="1"/>
</dbReference>
<dbReference type="RefSeq" id="WP_126120101.1">
    <property type="nucleotide sequence ID" value="NZ_RXHJ01000005.1"/>
</dbReference>
<keyword evidence="5" id="KW-0046">Antibiotic resistance</keyword>
<keyword evidence="3 6" id="KW-1133">Transmembrane helix</keyword>
<dbReference type="InterPro" id="IPR000412">
    <property type="entry name" value="ABC_2_transport"/>
</dbReference>
<evidence type="ECO:0000313" key="9">
    <source>
        <dbReference type="Proteomes" id="UP000274907"/>
    </source>
</evidence>
<protein>
    <recommendedName>
        <fullName evidence="6">Transport permease protein</fullName>
    </recommendedName>
</protein>
<dbReference type="EMBL" id="RXHJ01000005">
    <property type="protein sequence ID" value="RSZ64228.1"/>
    <property type="molecule type" value="Genomic_DNA"/>
</dbReference>
<dbReference type="InterPro" id="IPR047817">
    <property type="entry name" value="ABC2_TM_bact-type"/>
</dbReference>
<dbReference type="OrthoDB" id="670210at2"/>
<dbReference type="GO" id="GO:0043190">
    <property type="term" value="C:ATP-binding cassette (ABC) transporter complex"/>
    <property type="evidence" value="ECO:0007669"/>
    <property type="project" value="InterPro"/>
</dbReference>
<dbReference type="Pfam" id="PF01061">
    <property type="entry name" value="ABC2_membrane"/>
    <property type="match status" value="1"/>
</dbReference>
<feature type="transmembrane region" description="Helical" evidence="6">
    <location>
        <begin position="55"/>
        <end position="80"/>
    </location>
</feature>
<comment type="caution">
    <text evidence="8">The sequence shown here is derived from an EMBL/GenBank/DDBJ whole genome shotgun (WGS) entry which is preliminary data.</text>
</comment>
<dbReference type="GO" id="GO:0140359">
    <property type="term" value="F:ABC-type transporter activity"/>
    <property type="evidence" value="ECO:0007669"/>
    <property type="project" value="InterPro"/>
</dbReference>
<proteinExistence type="inferred from homology"/>
<dbReference type="PROSITE" id="PS51012">
    <property type="entry name" value="ABC_TM2"/>
    <property type="match status" value="1"/>
</dbReference>
<dbReference type="PANTHER" id="PTHR43229">
    <property type="entry name" value="NODULATION PROTEIN J"/>
    <property type="match status" value="1"/>
</dbReference>
<evidence type="ECO:0000256" key="6">
    <source>
        <dbReference type="RuleBase" id="RU361157"/>
    </source>
</evidence>
<keyword evidence="2 6" id="KW-0812">Transmembrane</keyword>
<dbReference type="InterPro" id="IPR051784">
    <property type="entry name" value="Nod_factor_ABC_transporter"/>
</dbReference>
<dbReference type="GO" id="GO:0046677">
    <property type="term" value="P:response to antibiotic"/>
    <property type="evidence" value="ECO:0007669"/>
    <property type="project" value="UniProtKB-KW"/>
</dbReference>
<organism evidence="8 9">
    <name type="scientific">Corynebacterium hylobatis</name>
    <dbReference type="NCBI Taxonomy" id="1859290"/>
    <lineage>
        <taxon>Bacteria</taxon>
        <taxon>Bacillati</taxon>
        <taxon>Actinomycetota</taxon>
        <taxon>Actinomycetes</taxon>
        <taxon>Mycobacteriales</taxon>
        <taxon>Corynebacteriaceae</taxon>
        <taxon>Corynebacterium</taxon>
    </lineage>
</organism>
<sequence>MTTIRNGWVLTLRELAHWARQPWTPVFNLLFTIMLLLMFAFIFGGSIQLPGGGDYIQFLLPGMMALAMMFGVESTTLAMATDARKGITDRFRSLPIGDAAVSLGRVGADLISSAVELLILVVGGLLLGWRITGSLPAAVLAVALLLWLRFAVLWIGIFLALTIGRNEGATMMVQVLVWPVGFLSNVFVSPEFMPSWLGAVAAWNPISATATAVRELFGNPTGVTSGWLAEHAVTGAVIWPAILVAVFLPLSARAWRRLRK</sequence>
<evidence type="ECO:0000256" key="5">
    <source>
        <dbReference type="ARBA" id="ARBA00023251"/>
    </source>
</evidence>
<name>A0A3R9ZE84_9CORY</name>
<gene>
    <name evidence="8" type="ORF">EAH68_04295</name>
</gene>
<feature type="transmembrane region" description="Helical" evidence="6">
    <location>
        <begin position="110"/>
        <end position="131"/>
    </location>
</feature>
<feature type="transmembrane region" description="Helical" evidence="6">
    <location>
        <begin position="26"/>
        <end position="49"/>
    </location>
</feature>
<comment type="subcellular location">
    <subcellularLocation>
        <location evidence="6">Cell membrane</location>
        <topology evidence="6">Multi-pass membrane protein</topology>
    </subcellularLocation>
    <subcellularLocation>
        <location evidence="1">Membrane</location>
        <topology evidence="1">Multi-pass membrane protein</topology>
    </subcellularLocation>
</comment>
<dbReference type="AlphaFoldDB" id="A0A3R9ZE84"/>
<keyword evidence="9" id="KW-1185">Reference proteome</keyword>
<accession>A0A3R9ZE84</accession>
<comment type="similarity">
    <text evidence="6">Belongs to the ABC-2 integral membrane protein family.</text>
</comment>
<evidence type="ECO:0000256" key="3">
    <source>
        <dbReference type="ARBA" id="ARBA00022989"/>
    </source>
</evidence>
<evidence type="ECO:0000256" key="1">
    <source>
        <dbReference type="ARBA" id="ARBA00004141"/>
    </source>
</evidence>
<evidence type="ECO:0000256" key="4">
    <source>
        <dbReference type="ARBA" id="ARBA00023136"/>
    </source>
</evidence>